<dbReference type="GO" id="GO:0009432">
    <property type="term" value="P:SOS response"/>
    <property type="evidence" value="ECO:0007669"/>
    <property type="project" value="UniProtKB-KW"/>
</dbReference>
<dbReference type="GO" id="GO:0003684">
    <property type="term" value="F:damaged DNA binding"/>
    <property type="evidence" value="ECO:0007669"/>
    <property type="project" value="InterPro"/>
</dbReference>
<dbReference type="GO" id="GO:0006281">
    <property type="term" value="P:DNA repair"/>
    <property type="evidence" value="ECO:0007669"/>
    <property type="project" value="UniProtKB-KW"/>
</dbReference>
<proteinExistence type="inferred from homology"/>
<dbReference type="InterPro" id="IPR050116">
    <property type="entry name" value="DNA_polymerase-Y"/>
</dbReference>
<evidence type="ECO:0000313" key="11">
    <source>
        <dbReference type="EMBL" id="EME67903.1"/>
    </source>
</evidence>
<dbReference type="CDD" id="cd01700">
    <property type="entry name" value="PolY_Pol_V_umuC"/>
    <property type="match status" value="1"/>
</dbReference>
<evidence type="ECO:0000313" key="12">
    <source>
        <dbReference type="Proteomes" id="UP000011744"/>
    </source>
</evidence>
<dbReference type="SUPFAM" id="SSF56672">
    <property type="entry name" value="DNA/RNA polymerases"/>
    <property type="match status" value="1"/>
</dbReference>
<keyword evidence="7" id="KW-0742">SOS response</keyword>
<keyword evidence="4" id="KW-0227">DNA damage</keyword>
<keyword evidence="12" id="KW-1185">Reference proteome</keyword>
<keyword evidence="5" id="KW-0741">SOS mutagenesis</keyword>
<comment type="function">
    <text evidence="8">Poorly processive, error-prone DNA polymerase involved in untargeted mutagenesis. Copies undamaged DNA at stalled replication forks, which arise in vivo from mismatched or misaligned primer ends. These misaligned primers can be extended by PolIV. Exhibits no 3'-5' exonuclease (proofreading) activity. May be involved in translesional synthesis, in conjunction with the beta clamp from PolIII.</text>
</comment>
<dbReference type="GO" id="GO:0005829">
    <property type="term" value="C:cytosol"/>
    <property type="evidence" value="ECO:0007669"/>
    <property type="project" value="TreeGrafter"/>
</dbReference>
<dbReference type="InterPro" id="IPR025188">
    <property type="entry name" value="DUF4113"/>
</dbReference>
<comment type="catalytic activity">
    <reaction evidence="9">
        <text>DNA(n) + a 2'-deoxyribonucleoside 5'-triphosphate = DNA(n+1) + diphosphate</text>
        <dbReference type="Rhea" id="RHEA:22508"/>
        <dbReference type="Rhea" id="RHEA-COMP:17339"/>
        <dbReference type="Rhea" id="RHEA-COMP:17340"/>
        <dbReference type="ChEBI" id="CHEBI:33019"/>
        <dbReference type="ChEBI" id="CHEBI:61560"/>
        <dbReference type="ChEBI" id="CHEBI:173112"/>
        <dbReference type="EC" id="2.7.7.7"/>
    </reaction>
</comment>
<dbReference type="EC" id="2.7.7.7" evidence="3"/>
<dbReference type="InterPro" id="IPR017961">
    <property type="entry name" value="DNA_pol_Y-fam_little_finger"/>
</dbReference>
<dbReference type="RefSeq" id="WP_008621694.1">
    <property type="nucleotide sequence ID" value="NZ_AONQ01000096.1"/>
</dbReference>
<dbReference type="Proteomes" id="UP000011744">
    <property type="component" value="Unassembled WGS sequence"/>
</dbReference>
<evidence type="ECO:0000256" key="6">
    <source>
        <dbReference type="ARBA" id="ARBA00023204"/>
    </source>
</evidence>
<dbReference type="Pfam" id="PF11799">
    <property type="entry name" value="IMS_C"/>
    <property type="match status" value="1"/>
</dbReference>
<feature type="domain" description="UmuC" evidence="10">
    <location>
        <begin position="4"/>
        <end position="189"/>
    </location>
</feature>
<evidence type="ECO:0000256" key="5">
    <source>
        <dbReference type="ARBA" id="ARBA00023199"/>
    </source>
</evidence>
<evidence type="ECO:0000256" key="3">
    <source>
        <dbReference type="ARBA" id="ARBA00012417"/>
    </source>
</evidence>
<dbReference type="Gene3D" id="3.30.70.270">
    <property type="match status" value="1"/>
</dbReference>
<dbReference type="InterPro" id="IPR043502">
    <property type="entry name" value="DNA/RNA_pol_sf"/>
</dbReference>
<dbReference type="PANTHER" id="PTHR11076">
    <property type="entry name" value="DNA REPAIR POLYMERASE UMUC / TRANSFERASE FAMILY MEMBER"/>
    <property type="match status" value="1"/>
</dbReference>
<keyword evidence="11" id="KW-0808">Transferase</keyword>
<dbReference type="AlphaFoldDB" id="M3A4X7"/>
<dbReference type="eggNOG" id="COG0389">
    <property type="taxonomic scope" value="Bacteria"/>
</dbReference>
<evidence type="ECO:0000256" key="4">
    <source>
        <dbReference type="ARBA" id="ARBA00022763"/>
    </source>
</evidence>
<evidence type="ECO:0000256" key="9">
    <source>
        <dbReference type="ARBA" id="ARBA00049244"/>
    </source>
</evidence>
<reference evidence="11 12" key="1">
    <citation type="journal article" date="2014" name="Genome Announc.">
        <title>Draft Genome Sequence of Magnetospirillum sp. Strain SO-1, a Freshwater Magnetotactic Bacterium Isolated from the Ol'khovka River, Russia.</title>
        <authorList>
            <person name="Grouzdev D.S."/>
            <person name="Dziuba M.V."/>
            <person name="Sukhacheva M.S."/>
            <person name="Mardanov A.V."/>
            <person name="Beletskiy A.V."/>
            <person name="Kuznetsov B.B."/>
            <person name="Skryabin K.G."/>
        </authorList>
    </citation>
    <scope>NUCLEOTIDE SEQUENCE [LARGE SCALE GENOMIC DNA]</scope>
    <source>
        <strain evidence="11 12">SO-1</strain>
    </source>
</reference>
<dbReference type="Pfam" id="PF00817">
    <property type="entry name" value="IMS"/>
    <property type="match status" value="1"/>
</dbReference>
<evidence type="ECO:0000256" key="1">
    <source>
        <dbReference type="ARBA" id="ARBA00010945"/>
    </source>
</evidence>
<dbReference type="InterPro" id="IPR043128">
    <property type="entry name" value="Rev_trsase/Diguanyl_cyclase"/>
</dbReference>
<dbReference type="EMBL" id="AONQ01000096">
    <property type="protein sequence ID" value="EME67903.1"/>
    <property type="molecule type" value="Genomic_DNA"/>
</dbReference>
<evidence type="ECO:0000259" key="10">
    <source>
        <dbReference type="PROSITE" id="PS50173"/>
    </source>
</evidence>
<protein>
    <recommendedName>
        <fullName evidence="3">DNA-directed DNA polymerase</fullName>
        <ecNumber evidence="3">2.7.7.7</ecNumber>
    </recommendedName>
</protein>
<evidence type="ECO:0000256" key="2">
    <source>
        <dbReference type="ARBA" id="ARBA00011245"/>
    </source>
</evidence>
<dbReference type="PATRIC" id="fig|1244869.3.peg.4187"/>
<comment type="subunit">
    <text evidence="2">Monomer.</text>
</comment>
<dbReference type="Gene3D" id="3.40.1170.60">
    <property type="match status" value="1"/>
</dbReference>
<evidence type="ECO:0000256" key="7">
    <source>
        <dbReference type="ARBA" id="ARBA00023236"/>
    </source>
</evidence>
<evidence type="ECO:0000256" key="8">
    <source>
        <dbReference type="ARBA" id="ARBA00025589"/>
    </source>
</evidence>
<keyword evidence="6" id="KW-0234">DNA repair</keyword>
<sequence length="425" mass="45898">MAVYALVDCNNFYVSCERVFNPALEGKPVIVMSNNDGCAVARSAEAKIIGVDMAAPAFKLRHLVESHGLVMLSSNYALYGDMSERVMSVLATFSPGAEVYSIDECFLDLDGLPVDDLTAWSQQIRATVRRWTGIPVSVGIGSTKTLAKLANRLAKKSKKANGALDLTGNPKWVEAALKQTPVGDVWGIGRQYAAHCGVNGICTAYDLTLQSDGWIKKTMGAVGLRTVMELRGTPVHTLDTAPSDRQTTCCSRSFGEAVEGFDQVRDAVVTFASRAAEKIRGQGLVAGALQVFAYTDRFRPDQPQFSLNSLIRLSPPTSSTPHIIGAALRGLETSWRDGYGYKKAGVILVDLVRPEDIPRDLFSQPQDAGVKPKALMAAVDGINSKLGKGAVGYGFAPKDAPWQMRCDNRTPSYTTSWDELPVVKA</sequence>
<gene>
    <name evidence="11" type="ORF">H261_21179</name>
</gene>
<comment type="caution">
    <text evidence="11">The sequence shown here is derived from an EMBL/GenBank/DDBJ whole genome shotgun (WGS) entry which is preliminary data.</text>
</comment>
<dbReference type="STRING" id="1244869.H261_21179"/>
<dbReference type="GO" id="GO:0003887">
    <property type="term" value="F:DNA-directed DNA polymerase activity"/>
    <property type="evidence" value="ECO:0007669"/>
    <property type="project" value="TreeGrafter"/>
</dbReference>
<dbReference type="Pfam" id="PF13438">
    <property type="entry name" value="DUF4113"/>
    <property type="match status" value="1"/>
</dbReference>
<comment type="similarity">
    <text evidence="1">Belongs to the DNA polymerase type-Y family.</text>
</comment>
<dbReference type="PROSITE" id="PS50173">
    <property type="entry name" value="UMUC"/>
    <property type="match status" value="1"/>
</dbReference>
<dbReference type="PANTHER" id="PTHR11076:SF34">
    <property type="entry name" value="PROTEIN UMUC"/>
    <property type="match status" value="1"/>
</dbReference>
<dbReference type="GO" id="GO:0042276">
    <property type="term" value="P:error-prone translesion synthesis"/>
    <property type="evidence" value="ECO:0007669"/>
    <property type="project" value="TreeGrafter"/>
</dbReference>
<accession>M3A4X7</accession>
<dbReference type="InterPro" id="IPR001126">
    <property type="entry name" value="UmuC"/>
</dbReference>
<name>M3A4X7_9PROT</name>
<dbReference type="OrthoDB" id="9808813at2"/>
<organism evidence="11 12">
    <name type="scientific">Paramagnetospirillum caucaseum</name>
    <dbReference type="NCBI Taxonomy" id="1244869"/>
    <lineage>
        <taxon>Bacteria</taxon>
        <taxon>Pseudomonadati</taxon>
        <taxon>Pseudomonadota</taxon>
        <taxon>Alphaproteobacteria</taxon>
        <taxon>Rhodospirillales</taxon>
        <taxon>Magnetospirillaceae</taxon>
        <taxon>Paramagnetospirillum</taxon>
    </lineage>
</organism>